<protein>
    <recommendedName>
        <fullName evidence="5">VWFA domain-containing protein</fullName>
    </recommendedName>
</protein>
<accession>A0A919CNL7</accession>
<dbReference type="InterPro" id="IPR010607">
    <property type="entry name" value="DUF1194"/>
</dbReference>
<evidence type="ECO:0000256" key="2">
    <source>
        <dbReference type="SAM" id="SignalP"/>
    </source>
</evidence>
<dbReference type="CDD" id="cd00198">
    <property type="entry name" value="vWFA"/>
    <property type="match status" value="1"/>
</dbReference>
<evidence type="ECO:0000313" key="3">
    <source>
        <dbReference type="EMBL" id="GHD39117.1"/>
    </source>
</evidence>
<dbReference type="Gene3D" id="3.40.50.410">
    <property type="entry name" value="von Willebrand factor, type A domain"/>
    <property type="match status" value="1"/>
</dbReference>
<evidence type="ECO:0000256" key="1">
    <source>
        <dbReference type="SAM" id="MobiDB-lite"/>
    </source>
</evidence>
<dbReference type="Pfam" id="PF06707">
    <property type="entry name" value="DUF1194"/>
    <property type="match status" value="1"/>
</dbReference>
<dbReference type="EMBL" id="BMZS01000001">
    <property type="protein sequence ID" value="GHD39117.1"/>
    <property type="molecule type" value="Genomic_DNA"/>
</dbReference>
<keyword evidence="2" id="KW-0732">Signal</keyword>
<name>A0A919CNL7_9PROT</name>
<feature type="chain" id="PRO_5037571653" description="VWFA domain-containing protein" evidence="2">
    <location>
        <begin position="29"/>
        <end position="267"/>
    </location>
</feature>
<evidence type="ECO:0000313" key="4">
    <source>
        <dbReference type="Proteomes" id="UP000630353"/>
    </source>
</evidence>
<dbReference type="SUPFAM" id="SSF53300">
    <property type="entry name" value="vWA-like"/>
    <property type="match status" value="1"/>
</dbReference>
<sequence length="267" mass="28570">MTGPLFRLLFRLSALLLAAVCVSAPAFAQPLPGRPAGPETDLNMVVALDRSESVDLAERTAQNESLAAALTDPRFMAAVKGGWQGRIGIAVLTWSSFNRTQVVVPWTVIAERRDADAVVAALRDYQARGGDVEHRPQTDIALALGAGVELLDAAPFPATKRILNVISDGIDNFGREAFVDRDEALAHGITINGLVHARGSAIPIVERFFERQVIGGPYAFVLSTPTPESFTGAMLRKMLLEIAAAGRSSRPDGSGSLRVPAYRPMRG</sequence>
<proteinExistence type="predicted"/>
<reference evidence="3" key="1">
    <citation type="journal article" date="2014" name="Int. J. Syst. Evol. Microbiol.">
        <title>Complete genome sequence of Corynebacterium casei LMG S-19264T (=DSM 44701T), isolated from a smear-ripened cheese.</title>
        <authorList>
            <consortium name="US DOE Joint Genome Institute (JGI-PGF)"/>
            <person name="Walter F."/>
            <person name="Albersmeier A."/>
            <person name="Kalinowski J."/>
            <person name="Ruckert C."/>
        </authorList>
    </citation>
    <scope>NUCLEOTIDE SEQUENCE</scope>
    <source>
        <strain evidence="3">KCTC 42651</strain>
    </source>
</reference>
<dbReference type="Proteomes" id="UP000630353">
    <property type="component" value="Unassembled WGS sequence"/>
</dbReference>
<feature type="signal peptide" evidence="2">
    <location>
        <begin position="1"/>
        <end position="28"/>
    </location>
</feature>
<organism evidence="3 4">
    <name type="scientific">Thalassobaculum fulvum</name>
    <dbReference type="NCBI Taxonomy" id="1633335"/>
    <lineage>
        <taxon>Bacteria</taxon>
        <taxon>Pseudomonadati</taxon>
        <taxon>Pseudomonadota</taxon>
        <taxon>Alphaproteobacteria</taxon>
        <taxon>Rhodospirillales</taxon>
        <taxon>Thalassobaculaceae</taxon>
        <taxon>Thalassobaculum</taxon>
    </lineage>
</organism>
<feature type="region of interest" description="Disordered" evidence="1">
    <location>
        <begin position="247"/>
        <end position="267"/>
    </location>
</feature>
<comment type="caution">
    <text evidence="3">The sequence shown here is derived from an EMBL/GenBank/DDBJ whole genome shotgun (WGS) entry which is preliminary data.</text>
</comment>
<evidence type="ECO:0008006" key="5">
    <source>
        <dbReference type="Google" id="ProtNLM"/>
    </source>
</evidence>
<reference evidence="3" key="2">
    <citation type="submission" date="2020-09" db="EMBL/GenBank/DDBJ databases">
        <authorList>
            <person name="Sun Q."/>
            <person name="Kim S."/>
        </authorList>
    </citation>
    <scope>NUCLEOTIDE SEQUENCE</scope>
    <source>
        <strain evidence="3">KCTC 42651</strain>
    </source>
</reference>
<dbReference type="InterPro" id="IPR036465">
    <property type="entry name" value="vWFA_dom_sf"/>
</dbReference>
<keyword evidence="4" id="KW-1185">Reference proteome</keyword>
<gene>
    <name evidence="3" type="ORF">GCM10017083_00610</name>
</gene>
<dbReference type="RefSeq" id="WP_189986915.1">
    <property type="nucleotide sequence ID" value="NZ_BMZS01000001.1"/>
</dbReference>
<dbReference type="AlphaFoldDB" id="A0A919CNL7"/>